<dbReference type="PANTHER" id="PTHR10587:SF133">
    <property type="entry name" value="CHITIN DEACETYLASE 1-RELATED"/>
    <property type="match status" value="1"/>
</dbReference>
<name>A0A6N9H7V3_9MICO</name>
<sequence length="500" mass="52742">MKFIGRFGALAAAGSAVALLLTGCTGGSGGTGGGGSDSGHFDGVPDSLAERLNSYAVHTSENSKLDAHFFGITGASSLSEAMEKDILKAFKSGGAFHGRRALDPALTDPEERWEAPKFIEQPGQGPTASATGQDGAGSTSQASGGATASSTSGAGKGKEQKVTAENSVVAAGGHFLVSRLSTTVGGQATQRVFVTDLEKNETQPGSALFSDAQKYGADQVGAMTVDDKALPVVDGSAVDKGDLSDLGTQVRQAMGEDLQLPSDDKSYEPDYSCGLLPCVAVTYDDGPGTPQQTKELKGYLKDANIRATFFQIGTNVKQYPKANKELLDMGNEVENHSWNHPQLSRLSGSKLAQQLDRTDKALEAAGVPKSTMLRPPYGATSAAVDKQVDKRIIQWDVDTLDWKTRSTPKTVKTGTSMSQPGSVILMHSIHEPTIKAAPQLYKNLKAKGLYPVTSGYLFKGLPFEAHGEYFCRGYRSAMCSNPEHPMVEKGKAKAKPAPED</sequence>
<comment type="caution">
    <text evidence="6">The sequence shown here is derived from an EMBL/GenBank/DDBJ whole genome shotgun (WGS) entry which is preliminary data.</text>
</comment>
<dbReference type="GO" id="GO:0005975">
    <property type="term" value="P:carbohydrate metabolic process"/>
    <property type="evidence" value="ECO:0007669"/>
    <property type="project" value="InterPro"/>
</dbReference>
<feature type="signal peptide" evidence="4">
    <location>
        <begin position="1"/>
        <end position="18"/>
    </location>
</feature>
<protein>
    <submittedName>
        <fullName evidence="6">Polysaccharide deacetylase family protein</fullName>
    </submittedName>
</protein>
<proteinExistence type="predicted"/>
<evidence type="ECO:0000313" key="6">
    <source>
        <dbReference type="EMBL" id="MYM19975.1"/>
    </source>
</evidence>
<feature type="domain" description="NodB homology" evidence="5">
    <location>
        <begin position="277"/>
        <end position="452"/>
    </location>
</feature>
<feature type="region of interest" description="Disordered" evidence="3">
    <location>
        <begin position="119"/>
        <end position="160"/>
    </location>
</feature>
<dbReference type="GO" id="GO:0016810">
    <property type="term" value="F:hydrolase activity, acting on carbon-nitrogen (but not peptide) bonds"/>
    <property type="evidence" value="ECO:0007669"/>
    <property type="project" value="InterPro"/>
</dbReference>
<evidence type="ECO:0000256" key="4">
    <source>
        <dbReference type="SAM" id="SignalP"/>
    </source>
</evidence>
<dbReference type="Pfam" id="PF01522">
    <property type="entry name" value="Polysacc_deac_1"/>
    <property type="match status" value="1"/>
</dbReference>
<dbReference type="GO" id="GO:0046872">
    <property type="term" value="F:metal ion binding"/>
    <property type="evidence" value="ECO:0007669"/>
    <property type="project" value="UniProtKB-KW"/>
</dbReference>
<evidence type="ECO:0000256" key="1">
    <source>
        <dbReference type="ARBA" id="ARBA00022723"/>
    </source>
</evidence>
<evidence type="ECO:0000259" key="5">
    <source>
        <dbReference type="PROSITE" id="PS51677"/>
    </source>
</evidence>
<dbReference type="InterPro" id="IPR002509">
    <property type="entry name" value="NODB_dom"/>
</dbReference>
<dbReference type="PROSITE" id="PS51677">
    <property type="entry name" value="NODB"/>
    <property type="match status" value="1"/>
</dbReference>
<dbReference type="InterPro" id="IPR011330">
    <property type="entry name" value="Glyco_hydro/deAcase_b/a-brl"/>
</dbReference>
<keyword evidence="4" id="KW-0732">Signal</keyword>
<evidence type="ECO:0000256" key="2">
    <source>
        <dbReference type="ARBA" id="ARBA00022801"/>
    </source>
</evidence>
<keyword evidence="1" id="KW-0479">Metal-binding</keyword>
<dbReference type="AlphaFoldDB" id="A0A6N9H7V3"/>
<accession>A0A6N9H7V3</accession>
<feature type="compositionally biased region" description="Low complexity" evidence="3">
    <location>
        <begin position="136"/>
        <end position="153"/>
    </location>
</feature>
<organism evidence="6 7">
    <name type="scientific">Brevibacterium rongguiense</name>
    <dbReference type="NCBI Taxonomy" id="2695267"/>
    <lineage>
        <taxon>Bacteria</taxon>
        <taxon>Bacillati</taxon>
        <taxon>Actinomycetota</taxon>
        <taxon>Actinomycetes</taxon>
        <taxon>Micrococcales</taxon>
        <taxon>Brevibacteriaceae</taxon>
        <taxon>Brevibacterium</taxon>
    </lineage>
</organism>
<dbReference type="Proteomes" id="UP000469215">
    <property type="component" value="Unassembled WGS sequence"/>
</dbReference>
<dbReference type="InterPro" id="IPR050248">
    <property type="entry name" value="Polysacc_deacetylase_ArnD"/>
</dbReference>
<keyword evidence="2" id="KW-0378">Hydrolase</keyword>
<dbReference type="Gene3D" id="3.20.20.370">
    <property type="entry name" value="Glycoside hydrolase/deacetylase"/>
    <property type="match status" value="1"/>
</dbReference>
<dbReference type="PROSITE" id="PS51257">
    <property type="entry name" value="PROKAR_LIPOPROTEIN"/>
    <property type="match status" value="1"/>
</dbReference>
<feature type="chain" id="PRO_5038634477" evidence="4">
    <location>
        <begin position="19"/>
        <end position="500"/>
    </location>
</feature>
<dbReference type="PANTHER" id="PTHR10587">
    <property type="entry name" value="GLYCOSYL TRANSFERASE-RELATED"/>
    <property type="match status" value="1"/>
</dbReference>
<dbReference type="GO" id="GO:0016020">
    <property type="term" value="C:membrane"/>
    <property type="evidence" value="ECO:0007669"/>
    <property type="project" value="TreeGrafter"/>
</dbReference>
<gene>
    <name evidence="6" type="ORF">GSY69_08350</name>
</gene>
<keyword evidence="7" id="KW-1185">Reference proteome</keyword>
<evidence type="ECO:0000256" key="3">
    <source>
        <dbReference type="SAM" id="MobiDB-lite"/>
    </source>
</evidence>
<dbReference type="SUPFAM" id="SSF88713">
    <property type="entry name" value="Glycoside hydrolase/deacetylase"/>
    <property type="match status" value="1"/>
</dbReference>
<evidence type="ECO:0000313" key="7">
    <source>
        <dbReference type="Proteomes" id="UP000469215"/>
    </source>
</evidence>
<dbReference type="EMBL" id="WWEQ01000031">
    <property type="protein sequence ID" value="MYM19975.1"/>
    <property type="molecule type" value="Genomic_DNA"/>
</dbReference>
<reference evidence="6 7" key="1">
    <citation type="submission" date="2020-01" db="EMBL/GenBank/DDBJ databases">
        <authorList>
            <person name="Deng T."/>
        </authorList>
    </citation>
    <scope>NUCLEOTIDE SEQUENCE [LARGE SCALE GENOMIC DNA]</scope>
    <source>
        <strain evidence="6 7">5221</strain>
    </source>
</reference>
<dbReference type="RefSeq" id="WP_160953402.1">
    <property type="nucleotide sequence ID" value="NZ_WWEQ01000031.1"/>
</dbReference>